<dbReference type="EMBL" id="CAXDID020000002">
    <property type="protein sequence ID" value="CAL5971458.1"/>
    <property type="molecule type" value="Genomic_DNA"/>
</dbReference>
<proteinExistence type="predicted"/>
<dbReference type="Proteomes" id="UP001642409">
    <property type="component" value="Unassembled WGS sequence"/>
</dbReference>
<organism evidence="2 3">
    <name type="scientific">Hexamita inflata</name>
    <dbReference type="NCBI Taxonomy" id="28002"/>
    <lineage>
        <taxon>Eukaryota</taxon>
        <taxon>Metamonada</taxon>
        <taxon>Diplomonadida</taxon>
        <taxon>Hexamitidae</taxon>
        <taxon>Hexamitinae</taxon>
        <taxon>Hexamita</taxon>
    </lineage>
</organism>
<reference evidence="2 3" key="1">
    <citation type="submission" date="2024-07" db="EMBL/GenBank/DDBJ databases">
        <authorList>
            <person name="Akdeniz Z."/>
        </authorList>
    </citation>
    <scope>NUCLEOTIDE SEQUENCE [LARGE SCALE GENOMIC DNA]</scope>
</reference>
<evidence type="ECO:0000313" key="3">
    <source>
        <dbReference type="Proteomes" id="UP001642409"/>
    </source>
</evidence>
<gene>
    <name evidence="1" type="ORF">HINF_LOCUS1398</name>
    <name evidence="2" type="ORF">HINF_LOCUS1402</name>
</gene>
<keyword evidence="3" id="KW-1185">Reference proteome</keyword>
<protein>
    <submittedName>
        <fullName evidence="2">Hypothetical_protein</fullName>
    </submittedName>
</protein>
<evidence type="ECO:0000313" key="1">
    <source>
        <dbReference type="EMBL" id="CAL5971458.1"/>
    </source>
</evidence>
<comment type="caution">
    <text evidence="2">The sequence shown here is derived from an EMBL/GenBank/DDBJ whole genome shotgun (WGS) entry which is preliminary data.</text>
</comment>
<accession>A0ABP1GH61</accession>
<dbReference type="EMBL" id="CAXDID020000002">
    <property type="protein sequence ID" value="CAL5971462.1"/>
    <property type="molecule type" value="Genomic_DNA"/>
</dbReference>
<name>A0ABP1GH61_9EUKA</name>
<sequence length="226" mass="26219">MTQDELKQKLQLYQKQREQYQSKNQVRKQPMPDQLKATKQILNKQHHDYLQPQLIVNQVPNLKESNVKSETICEKSQELKIEGAGNAEANTLVSIKESLTEILYSKDKITLNKAKANNAVAKQYASKYDKIQGYKSKAQKQVKLERAERIQNIVDDKIEPDIQVCSTQQNDSQSFEAFKQLVLDVQQEITSRLLYQQFNEYNKSSCKSSVQDFKLTLNELLDTFLK</sequence>
<evidence type="ECO:0000313" key="2">
    <source>
        <dbReference type="EMBL" id="CAL5971462.1"/>
    </source>
</evidence>